<dbReference type="GeneID" id="94294016"/>
<reference evidence="2 3" key="1">
    <citation type="submission" date="2021-02" db="EMBL/GenBank/DDBJ databases">
        <title>Porcisia hertigi Genome sequencing and assembly.</title>
        <authorList>
            <person name="Almutairi H."/>
            <person name="Gatherer D."/>
        </authorList>
    </citation>
    <scope>NUCLEOTIDE SEQUENCE [LARGE SCALE GENOMIC DNA]</scope>
    <source>
        <strain evidence="2 3">C119</strain>
    </source>
</reference>
<comment type="caution">
    <text evidence="2">The sequence shown here is derived from an EMBL/GenBank/DDBJ whole genome shotgun (WGS) entry which is preliminary data.</text>
</comment>
<evidence type="ECO:0000313" key="2">
    <source>
        <dbReference type="EMBL" id="KAG5488305.1"/>
    </source>
</evidence>
<evidence type="ECO:0000313" key="3">
    <source>
        <dbReference type="Proteomes" id="UP000674318"/>
    </source>
</evidence>
<proteinExistence type="predicted"/>
<protein>
    <submittedName>
        <fullName evidence="2">Uncharacterized protein</fullName>
    </submittedName>
</protein>
<evidence type="ECO:0000256" key="1">
    <source>
        <dbReference type="ARBA" id="ARBA00022729"/>
    </source>
</evidence>
<dbReference type="InterPro" id="IPR001611">
    <property type="entry name" value="Leu-rich_rpt"/>
</dbReference>
<dbReference type="OrthoDB" id="258940at2759"/>
<dbReference type="Gene3D" id="3.80.10.10">
    <property type="entry name" value="Ribonuclease Inhibitor"/>
    <property type="match status" value="2"/>
</dbReference>
<dbReference type="PANTHER" id="PTHR47988">
    <property type="entry name" value="SOMATIC EMBRYOGENESIS RECEPTOR KINASE 1"/>
    <property type="match status" value="1"/>
</dbReference>
<sequence length="298" mass="32936">MLLRRSKLLYRAAVLVVAFIFPFLWTTQGVNASFYTNYTSAQRTNTRIFLQAFVNTNPRLQTLPAVDFCEWIYVSCTSKGVDVYLDEAAVVQLPELPAAAVGNHVMVTLISVSYGTETLRGTLPASWARLSRIEYISLFSNSLTGTLPPEWSNMKTLKWFLLYENQLTGTIPESWSRLRFMTWVCLNENRLTGSLPPSWGTASRLTIIEAKNNKLSGTLPSEWSSLQRISSITLSNNRLTGPLPDTWASAPTLNGVSVNGNSLCGCVPSTWANHEFIYGIYVDPAVASANCSTANACP</sequence>
<dbReference type="EMBL" id="JAFJZO010000074">
    <property type="protein sequence ID" value="KAG5488305.1"/>
    <property type="molecule type" value="Genomic_DNA"/>
</dbReference>
<dbReference type="InterPro" id="IPR032675">
    <property type="entry name" value="LRR_dom_sf"/>
</dbReference>
<accession>A0A836I4M1</accession>
<dbReference type="SUPFAM" id="SSF52058">
    <property type="entry name" value="L domain-like"/>
    <property type="match status" value="1"/>
</dbReference>
<dbReference type="RefSeq" id="XP_067752156.1">
    <property type="nucleotide sequence ID" value="XM_067903939.1"/>
</dbReference>
<keyword evidence="3" id="KW-1185">Reference proteome</keyword>
<dbReference type="AlphaFoldDB" id="A0A836I4M1"/>
<name>A0A836I4M1_9TRYP</name>
<keyword evidence="1" id="KW-0732">Signal</keyword>
<dbReference type="KEGG" id="phet:94294016"/>
<organism evidence="2 3">
    <name type="scientific">Porcisia hertigi</name>
    <dbReference type="NCBI Taxonomy" id="2761500"/>
    <lineage>
        <taxon>Eukaryota</taxon>
        <taxon>Discoba</taxon>
        <taxon>Euglenozoa</taxon>
        <taxon>Kinetoplastea</taxon>
        <taxon>Metakinetoplastina</taxon>
        <taxon>Trypanosomatida</taxon>
        <taxon>Trypanosomatidae</taxon>
        <taxon>Leishmaniinae</taxon>
        <taxon>Porcisia</taxon>
    </lineage>
</organism>
<dbReference type="Pfam" id="PF00560">
    <property type="entry name" value="LRR_1"/>
    <property type="match status" value="3"/>
</dbReference>
<dbReference type="Proteomes" id="UP000674318">
    <property type="component" value="Unassembled WGS sequence"/>
</dbReference>
<gene>
    <name evidence="2" type="ORF">JKF63_08013</name>
</gene>